<proteinExistence type="predicted"/>
<gene>
    <name evidence="1" type="ORF">GBF38_001399</name>
</gene>
<organism evidence="1 2">
    <name type="scientific">Nibea albiflora</name>
    <name type="common">Yellow drum</name>
    <name type="synonym">Corvina albiflora</name>
    <dbReference type="NCBI Taxonomy" id="240163"/>
    <lineage>
        <taxon>Eukaryota</taxon>
        <taxon>Metazoa</taxon>
        <taxon>Chordata</taxon>
        <taxon>Craniata</taxon>
        <taxon>Vertebrata</taxon>
        <taxon>Euteleostomi</taxon>
        <taxon>Actinopterygii</taxon>
        <taxon>Neopterygii</taxon>
        <taxon>Teleostei</taxon>
        <taxon>Neoteleostei</taxon>
        <taxon>Acanthomorphata</taxon>
        <taxon>Eupercaria</taxon>
        <taxon>Sciaenidae</taxon>
        <taxon>Nibea</taxon>
    </lineage>
</organism>
<evidence type="ECO:0000313" key="2">
    <source>
        <dbReference type="Proteomes" id="UP000805704"/>
    </source>
</evidence>
<name>A0ACB7EU19_NIBAL</name>
<sequence length="150" mass="16725">MYRKLGLLEEKKKLCGRPTCIIPFTDNLRTLTGVSPVSITKSAVKQLKHSAAQDMSKNVFVLLHNGRTIVQGFISSYENVHRGTVKFQFGSKGSATRDELEGRSFIKHGTKRTTCRTDFTPTARGQGSTDGARYTQECVNVFRHMATIKV</sequence>
<reference evidence="1" key="1">
    <citation type="submission" date="2020-04" db="EMBL/GenBank/DDBJ databases">
        <title>A chromosome-scale assembly and high-density genetic map of the yellow drum (Nibea albiflora) genome.</title>
        <authorList>
            <person name="Xu D."/>
            <person name="Zhang W."/>
            <person name="Chen R."/>
            <person name="Tan P."/>
            <person name="Wang L."/>
            <person name="Song H."/>
            <person name="Tian L."/>
            <person name="Zhu Q."/>
            <person name="Wang B."/>
        </authorList>
    </citation>
    <scope>NUCLEOTIDE SEQUENCE</scope>
    <source>
        <strain evidence="1">ZJHYS-2018</strain>
    </source>
</reference>
<evidence type="ECO:0000313" key="1">
    <source>
        <dbReference type="EMBL" id="KAG8005531.1"/>
    </source>
</evidence>
<dbReference type="EMBL" id="CM024810">
    <property type="protein sequence ID" value="KAG8005531.1"/>
    <property type="molecule type" value="Genomic_DNA"/>
</dbReference>
<keyword evidence="2" id="KW-1185">Reference proteome</keyword>
<protein>
    <submittedName>
        <fullName evidence="1">Uncharacterized protein</fullName>
    </submittedName>
</protein>
<comment type="caution">
    <text evidence="1">The sequence shown here is derived from an EMBL/GenBank/DDBJ whole genome shotgun (WGS) entry which is preliminary data.</text>
</comment>
<accession>A0ACB7EU19</accession>
<dbReference type="Proteomes" id="UP000805704">
    <property type="component" value="Chromosome 22"/>
</dbReference>